<evidence type="ECO:0000256" key="1">
    <source>
        <dbReference type="ARBA" id="ARBA00004651"/>
    </source>
</evidence>
<keyword evidence="4" id="KW-0808">Transferase</keyword>
<evidence type="ECO:0000313" key="9">
    <source>
        <dbReference type="EMBL" id="BBX49398.1"/>
    </source>
</evidence>
<feature type="transmembrane region" description="Helical" evidence="8">
    <location>
        <begin position="448"/>
        <end position="467"/>
    </location>
</feature>
<keyword evidence="7 8" id="KW-0472">Membrane</keyword>
<keyword evidence="5 8" id="KW-0812">Transmembrane</keyword>
<keyword evidence="3" id="KW-0328">Glycosyltransferase</keyword>
<sequence length="493" mass="53799">MVAVLGSAGRLIRRHWLLSVLVLAGVVLRVLSWFAYQPALLFVDSFRYLGNLGEFNPSGLNPIGYELFVLTPLLAVGGLELVTAVQHVAGVVSAVALSALALRYGVNRWWAAAAAAPLLLDGYQIQIEQLIMSDAWQQVLLVALLWVLLGTGAPSPRRAALAGLLVGMAVMLRLVALALVVPILGYLLIAGGAWRLLRTAPGWRTVGLRIVAFVLACGAVLGGYATYFHAETGKWGLTRTTSQVLYGRAAVIADCDTLELDALLERACPTEPLDDRRRLDDYAHIQREKGFRDRFPPGTDLYQVQREFGWTVIGQQPLDFAWAVTVDFAKGFRPTRVDAPGDVPVSRWQFQREFPNADRELTKDVAQEFSGRDPTTVPGLAAFLRGYQLSVGYMPGPLLAVFGLIALAAALGVGRARTSGVRSAIALALGMALTMLILSAAFEFSWRYQLPALVLLPFAGVLGIRAFRRRPAASVPAGSEWQWQRRTTWLPDR</sequence>
<keyword evidence="2" id="KW-1003">Cell membrane</keyword>
<dbReference type="InterPro" id="IPR050297">
    <property type="entry name" value="LipidA_mod_glycosyltrf_83"/>
</dbReference>
<evidence type="ECO:0000256" key="5">
    <source>
        <dbReference type="ARBA" id="ARBA00022692"/>
    </source>
</evidence>
<dbReference type="GO" id="GO:0009103">
    <property type="term" value="P:lipopolysaccharide biosynthetic process"/>
    <property type="evidence" value="ECO:0007669"/>
    <property type="project" value="UniProtKB-ARBA"/>
</dbReference>
<dbReference type="GO" id="GO:0016763">
    <property type="term" value="F:pentosyltransferase activity"/>
    <property type="evidence" value="ECO:0007669"/>
    <property type="project" value="TreeGrafter"/>
</dbReference>
<dbReference type="EMBL" id="AP022570">
    <property type="protein sequence ID" value="BBX49398.1"/>
    <property type="molecule type" value="Genomic_DNA"/>
</dbReference>
<reference evidence="9 10" key="1">
    <citation type="journal article" date="2019" name="Emerg. Microbes Infect.">
        <title>Comprehensive subspecies identification of 175 nontuberculous mycobacteria species based on 7547 genomic profiles.</title>
        <authorList>
            <person name="Matsumoto Y."/>
            <person name="Kinjo T."/>
            <person name="Motooka D."/>
            <person name="Nabeya D."/>
            <person name="Jung N."/>
            <person name="Uechi K."/>
            <person name="Horii T."/>
            <person name="Iida T."/>
            <person name="Fujita J."/>
            <person name="Nakamura S."/>
        </authorList>
    </citation>
    <scope>NUCLEOTIDE SEQUENCE [LARGE SCALE GENOMIC DNA]</scope>
    <source>
        <strain evidence="9 10">JCM 12603</strain>
    </source>
</reference>
<evidence type="ECO:0000256" key="4">
    <source>
        <dbReference type="ARBA" id="ARBA00022679"/>
    </source>
</evidence>
<feature type="transmembrane region" description="Helical" evidence="8">
    <location>
        <begin position="135"/>
        <end position="153"/>
    </location>
</feature>
<dbReference type="PANTHER" id="PTHR33908:SF11">
    <property type="entry name" value="MEMBRANE PROTEIN"/>
    <property type="match status" value="1"/>
</dbReference>
<evidence type="ECO:0008006" key="11">
    <source>
        <dbReference type="Google" id="ProtNLM"/>
    </source>
</evidence>
<feature type="transmembrane region" description="Helical" evidence="8">
    <location>
        <begin position="159"/>
        <end position="189"/>
    </location>
</feature>
<accession>A0A6N4V5V6</accession>
<keyword evidence="10" id="KW-1185">Reference proteome</keyword>
<organism evidence="9 10">
    <name type="scientific">Mycolicibacterium poriferae</name>
    <dbReference type="NCBI Taxonomy" id="39694"/>
    <lineage>
        <taxon>Bacteria</taxon>
        <taxon>Bacillati</taxon>
        <taxon>Actinomycetota</taxon>
        <taxon>Actinomycetes</taxon>
        <taxon>Mycobacteriales</taxon>
        <taxon>Mycobacteriaceae</taxon>
        <taxon>Mycolicibacterium</taxon>
    </lineage>
</organism>
<evidence type="ECO:0000256" key="3">
    <source>
        <dbReference type="ARBA" id="ARBA00022676"/>
    </source>
</evidence>
<dbReference type="RefSeq" id="WP_163672264.1">
    <property type="nucleotide sequence ID" value="NZ_AP022570.1"/>
</dbReference>
<feature type="transmembrane region" description="Helical" evidence="8">
    <location>
        <begin position="393"/>
        <end position="413"/>
    </location>
</feature>
<dbReference type="KEGG" id="mpof:MPOR_04240"/>
<feature type="transmembrane region" description="Helical" evidence="8">
    <location>
        <begin position="81"/>
        <end position="102"/>
    </location>
</feature>
<keyword evidence="6 8" id="KW-1133">Transmembrane helix</keyword>
<evidence type="ECO:0000256" key="8">
    <source>
        <dbReference type="SAM" id="Phobius"/>
    </source>
</evidence>
<dbReference type="GO" id="GO:0005886">
    <property type="term" value="C:plasma membrane"/>
    <property type="evidence" value="ECO:0007669"/>
    <property type="project" value="UniProtKB-SubCell"/>
</dbReference>
<dbReference type="Proteomes" id="UP000466785">
    <property type="component" value="Chromosome"/>
</dbReference>
<feature type="transmembrane region" description="Helical" evidence="8">
    <location>
        <begin position="425"/>
        <end position="442"/>
    </location>
</feature>
<dbReference type="AlphaFoldDB" id="A0A6N4V5V6"/>
<evidence type="ECO:0000256" key="2">
    <source>
        <dbReference type="ARBA" id="ARBA00022475"/>
    </source>
</evidence>
<protein>
    <recommendedName>
        <fullName evidence="11">Glycosyltransferase RgtA/B/C/D-like domain-containing protein</fullName>
    </recommendedName>
</protein>
<evidence type="ECO:0000256" key="6">
    <source>
        <dbReference type="ARBA" id="ARBA00022989"/>
    </source>
</evidence>
<feature type="transmembrane region" description="Helical" evidence="8">
    <location>
        <begin position="16"/>
        <end position="36"/>
    </location>
</feature>
<name>A0A6N4V5V6_9MYCO</name>
<proteinExistence type="predicted"/>
<evidence type="ECO:0000313" key="10">
    <source>
        <dbReference type="Proteomes" id="UP000466785"/>
    </source>
</evidence>
<comment type="subcellular location">
    <subcellularLocation>
        <location evidence="1">Cell membrane</location>
        <topology evidence="1">Multi-pass membrane protein</topology>
    </subcellularLocation>
</comment>
<feature type="transmembrane region" description="Helical" evidence="8">
    <location>
        <begin position="210"/>
        <end position="230"/>
    </location>
</feature>
<evidence type="ECO:0000256" key="7">
    <source>
        <dbReference type="ARBA" id="ARBA00023136"/>
    </source>
</evidence>
<gene>
    <name evidence="9" type="ORF">MPOR_04240</name>
</gene>
<dbReference type="PANTHER" id="PTHR33908">
    <property type="entry name" value="MANNOSYLTRANSFERASE YKCB-RELATED"/>
    <property type="match status" value="1"/>
</dbReference>